<dbReference type="GO" id="GO:0000472">
    <property type="term" value="P:endonucleolytic cleavage to generate mature 5'-end of SSU-rRNA from (SSU-rRNA, 5.8S rRNA, LSU-rRNA)"/>
    <property type="evidence" value="ECO:0007669"/>
    <property type="project" value="EnsemblFungi"/>
</dbReference>
<keyword evidence="3" id="KW-0690">Ribosome biogenesis</keyword>
<evidence type="ECO:0000256" key="2">
    <source>
        <dbReference type="ARBA" id="ARBA00007466"/>
    </source>
</evidence>
<evidence type="ECO:0000256" key="3">
    <source>
        <dbReference type="ARBA" id="ARBA00022517"/>
    </source>
</evidence>
<dbReference type="PANTHER" id="PTHR23183">
    <property type="entry name" value="NOP14"/>
    <property type="match status" value="1"/>
</dbReference>
<dbReference type="Pfam" id="PF04147">
    <property type="entry name" value="Nop14"/>
    <property type="match status" value="2"/>
</dbReference>
<evidence type="ECO:0000256" key="7">
    <source>
        <dbReference type="SAM" id="Coils"/>
    </source>
</evidence>
<keyword evidence="7" id="KW-0175">Coiled coil</keyword>
<feature type="compositionally biased region" description="Basic and acidic residues" evidence="8">
    <location>
        <begin position="284"/>
        <end position="314"/>
    </location>
</feature>
<dbReference type="InParanoid" id="H2APU8"/>
<feature type="compositionally biased region" description="Basic and acidic residues" evidence="8">
    <location>
        <begin position="65"/>
        <end position="75"/>
    </location>
</feature>
<dbReference type="FunCoup" id="H2APU8">
    <property type="interactions" value="1254"/>
</dbReference>
<dbReference type="GO" id="GO:0032040">
    <property type="term" value="C:small-subunit processome"/>
    <property type="evidence" value="ECO:0007669"/>
    <property type="project" value="EnsemblFungi"/>
</dbReference>
<dbReference type="HOGENOM" id="CLU_008874_0_0_1"/>
<accession>H2APU8</accession>
<dbReference type="InterPro" id="IPR007276">
    <property type="entry name" value="Nop14"/>
</dbReference>
<feature type="compositionally biased region" description="Basic and acidic residues" evidence="8">
    <location>
        <begin position="785"/>
        <end position="802"/>
    </location>
</feature>
<dbReference type="STRING" id="1071382.H2APU8"/>
<dbReference type="EMBL" id="HE650822">
    <property type="protein sequence ID" value="CCF56398.1"/>
    <property type="molecule type" value="Genomic_DNA"/>
</dbReference>
<evidence type="ECO:0000313" key="9">
    <source>
        <dbReference type="EMBL" id="CCF56398.1"/>
    </source>
</evidence>
<feature type="region of interest" description="Disordered" evidence="8">
    <location>
        <begin position="783"/>
        <end position="802"/>
    </location>
</feature>
<feature type="coiled-coil region" evidence="7">
    <location>
        <begin position="212"/>
        <end position="250"/>
    </location>
</feature>
<gene>
    <name evidence="9" type="primary">KAFR0B01000</name>
    <name evidence="9" type="ORF">KAFR_0B01000</name>
</gene>
<dbReference type="OrthoDB" id="441771at2759"/>
<evidence type="ECO:0000256" key="5">
    <source>
        <dbReference type="ARBA" id="ARBA00023242"/>
    </source>
</evidence>
<evidence type="ECO:0000256" key="6">
    <source>
        <dbReference type="ARBA" id="ARBA00024695"/>
    </source>
</evidence>
<dbReference type="Proteomes" id="UP000005220">
    <property type="component" value="Chromosome 2"/>
</dbReference>
<dbReference type="GeneID" id="13882622"/>
<evidence type="ECO:0008006" key="11">
    <source>
        <dbReference type="Google" id="ProtNLM"/>
    </source>
</evidence>
<evidence type="ECO:0000256" key="8">
    <source>
        <dbReference type="SAM" id="MobiDB-lite"/>
    </source>
</evidence>
<dbReference type="PANTHER" id="PTHR23183:SF0">
    <property type="entry name" value="NUCLEOLAR PROTEIN 14"/>
    <property type="match status" value="1"/>
</dbReference>
<dbReference type="eggNOG" id="KOG2147">
    <property type="taxonomic scope" value="Eukaryota"/>
</dbReference>
<dbReference type="KEGG" id="kaf:KAFR_0B01000"/>
<dbReference type="GO" id="GO:0000447">
    <property type="term" value="P:endonucleolytic cleavage in ITS1 to separate SSU-rRNA from 5.8S rRNA and LSU-rRNA from tricistronic rRNA transcript (SSU-rRNA, 5.8S rRNA, LSU-rRNA)"/>
    <property type="evidence" value="ECO:0007669"/>
    <property type="project" value="EnsemblFungi"/>
</dbReference>
<dbReference type="GO" id="GO:0034511">
    <property type="term" value="F:U3 snoRNA binding"/>
    <property type="evidence" value="ECO:0007669"/>
    <property type="project" value="EnsemblFungi"/>
</dbReference>
<proteinExistence type="inferred from homology"/>
<organism evidence="9 10">
    <name type="scientific">Kazachstania africana (strain ATCC 22294 / BCRC 22015 / CBS 2517 / CECT 1963 / NBRC 1671 / NRRL Y-8276)</name>
    <name type="common">Yeast</name>
    <name type="synonym">Kluyveromyces africanus</name>
    <dbReference type="NCBI Taxonomy" id="1071382"/>
    <lineage>
        <taxon>Eukaryota</taxon>
        <taxon>Fungi</taxon>
        <taxon>Dikarya</taxon>
        <taxon>Ascomycota</taxon>
        <taxon>Saccharomycotina</taxon>
        <taxon>Saccharomycetes</taxon>
        <taxon>Saccharomycetales</taxon>
        <taxon>Saccharomycetaceae</taxon>
        <taxon>Kazachstania</taxon>
    </lineage>
</organism>
<feature type="region of interest" description="Disordered" evidence="8">
    <location>
        <begin position="20"/>
        <end position="40"/>
    </location>
</feature>
<comment type="function">
    <text evidence="6">Involved in nucleolar processing of pre-18S ribosomal RNA. Has a role in the nuclear export of 40S pre-ribosomal subunit to the cytoplasm.</text>
</comment>
<feature type="region of interest" description="Disordered" evidence="8">
    <location>
        <begin position="284"/>
        <end position="358"/>
    </location>
</feature>
<feature type="region of interest" description="Disordered" evidence="8">
    <location>
        <begin position="59"/>
        <end position="82"/>
    </location>
</feature>
<name>H2APU8_KAZAF</name>
<keyword evidence="4" id="KW-0698">rRNA processing</keyword>
<dbReference type="GO" id="GO:0000480">
    <property type="term" value="P:endonucleolytic cleavage in 5'-ETS of tricistronic rRNA transcript (SSU-rRNA, 5.8S rRNA, LSU-rRNA)"/>
    <property type="evidence" value="ECO:0007669"/>
    <property type="project" value="EnsemblFungi"/>
</dbReference>
<dbReference type="AlphaFoldDB" id="H2APU8"/>
<keyword evidence="10" id="KW-1185">Reference proteome</keyword>
<comment type="similarity">
    <text evidence="2">Belongs to the NOP14 family.</text>
</comment>
<dbReference type="GO" id="GO:0030692">
    <property type="term" value="C:Noc4p-Nop14p complex"/>
    <property type="evidence" value="ECO:0007669"/>
    <property type="project" value="EnsemblFungi"/>
</dbReference>
<dbReference type="RefSeq" id="XP_003955533.1">
    <property type="nucleotide sequence ID" value="XM_003955484.1"/>
</dbReference>
<evidence type="ECO:0000256" key="4">
    <source>
        <dbReference type="ARBA" id="ARBA00022552"/>
    </source>
</evidence>
<evidence type="ECO:0000313" key="10">
    <source>
        <dbReference type="Proteomes" id="UP000005220"/>
    </source>
</evidence>
<keyword evidence="5" id="KW-0539">Nucleus</keyword>
<comment type="subcellular location">
    <subcellularLocation>
        <location evidence="1">Nucleus</location>
        <location evidence="1">Nucleolus</location>
    </subcellularLocation>
</comment>
<evidence type="ECO:0000256" key="1">
    <source>
        <dbReference type="ARBA" id="ARBA00004604"/>
    </source>
</evidence>
<feature type="compositionally biased region" description="Acidic residues" evidence="8">
    <location>
        <begin position="321"/>
        <end position="356"/>
    </location>
</feature>
<sequence length="802" mass="93291">MAGSQLKNLKATLKAHGLTGQANVKKNKKNTKRQAKEYDREEKVKLINKIREQFNPFEVKTAKNKRNETGSKDNRIAVGKPGISKQIGEEERLRSFEARKLLKNRKGGLVDRRFGERNKNMTEEEKMLERFTRERQIQSKRKQSLFNLDEDDEDDQFDMQGNNLTHLGAPLNETEQDDFGLDEPFGKRGRFDDDDTLGELLPARKKTKAEVMKEVIAKSKFYKQERQKAQSKLEDQIDDLDENFDDIMSELMTTQTKKHTIEAKEQKDIDYDIKVRELLDEKRAAPADRTKTEEELQKEAEDNKKKLEQQRLDRMQGIFNTEDEEERGIEDLDDGFWENSEEEDEKAEDDIPDSDDDIKFGDEVKEIDREFALKIAKSLPCPSKHDDLLALLKNFPLSEHPKIIKKIINAYQPKLAEGNKERLGKFTAILLRHIMFLVLEDYEENLGEVQEVQTSLISILKTLSEKYNHALSDECRIIISEIQTNFKNSNFAGLNTGHLMFFILVGILFSTSDQYHLVITPSSILIGEFLEQIKFNTLTKIAFGAVLASISLQYQRISKRYIPELVYFIQKVLVTFIGTQNLIGLKSDTRDLALKDDISFTGKESDVLQLHKIFSADLDKDTSQKTILLHVLTSLERAMSQIWKEFSAFAEITNSFEILLSEYRNKYPSLEKVPSILNKIERLNKFNEHFPLTLQNHKPVSIPSHAPKFEENFNPDKKSYDPDATRNEINKMKAQLKKERKFTMKEIRKDTRFEARQRIDQKKKEHSEYHAKMAHIYNTITTEEGAEKNKYEREKALRRGKK</sequence>
<protein>
    <recommendedName>
        <fullName evidence="11">Nucleolar complex protein 14</fullName>
    </recommendedName>
</protein>
<reference evidence="9 10" key="1">
    <citation type="journal article" date="2011" name="Proc. Natl. Acad. Sci. U.S.A.">
        <title>Evolutionary erosion of yeast sex chromosomes by mating-type switching accidents.</title>
        <authorList>
            <person name="Gordon J.L."/>
            <person name="Armisen D."/>
            <person name="Proux-Wera E."/>
            <person name="Oheigeartaigh S.S."/>
            <person name="Byrne K.P."/>
            <person name="Wolfe K.H."/>
        </authorList>
    </citation>
    <scope>NUCLEOTIDE SEQUENCE [LARGE SCALE GENOMIC DNA]</scope>
    <source>
        <strain evidence="10">ATCC 22294 / BCRC 22015 / CBS 2517 / CECT 1963 / NBRC 1671 / NRRL Y-8276</strain>
    </source>
</reference>